<proteinExistence type="predicted"/>
<evidence type="ECO:0000256" key="1">
    <source>
        <dbReference type="SAM" id="MobiDB-lite"/>
    </source>
</evidence>
<reference evidence="2" key="1">
    <citation type="submission" date="2022-01" db="EMBL/GenBank/DDBJ databases">
        <authorList>
            <person name="Braso-Vives M."/>
        </authorList>
    </citation>
    <scope>NUCLEOTIDE SEQUENCE</scope>
</reference>
<organism evidence="2 3">
    <name type="scientific">Branchiostoma lanceolatum</name>
    <name type="common">Common lancelet</name>
    <name type="synonym">Amphioxus lanceolatum</name>
    <dbReference type="NCBI Taxonomy" id="7740"/>
    <lineage>
        <taxon>Eukaryota</taxon>
        <taxon>Metazoa</taxon>
        <taxon>Chordata</taxon>
        <taxon>Cephalochordata</taxon>
        <taxon>Leptocardii</taxon>
        <taxon>Amphioxiformes</taxon>
        <taxon>Branchiostomatidae</taxon>
        <taxon>Branchiostoma</taxon>
    </lineage>
</organism>
<accession>A0A8S4MN69</accession>
<comment type="caution">
    <text evidence="2">The sequence shown here is derived from an EMBL/GenBank/DDBJ whole genome shotgun (WGS) entry which is preliminary data.</text>
</comment>
<dbReference type="AlphaFoldDB" id="A0A8S4MN69"/>
<evidence type="ECO:0000313" key="3">
    <source>
        <dbReference type="Proteomes" id="UP000838412"/>
    </source>
</evidence>
<keyword evidence="3" id="KW-1185">Reference proteome</keyword>
<evidence type="ECO:0000313" key="2">
    <source>
        <dbReference type="EMBL" id="CAH1277083.1"/>
    </source>
</evidence>
<name>A0A8S4MN69_BRALA</name>
<gene>
    <name evidence="2" type="primary">Hypp9472</name>
    <name evidence="2" type="ORF">BLAG_LOCUS25961</name>
</gene>
<dbReference type="EMBL" id="CAKMNS010000152">
    <property type="protein sequence ID" value="CAH1277083.1"/>
    <property type="molecule type" value="Genomic_DNA"/>
</dbReference>
<protein>
    <submittedName>
        <fullName evidence="2">Hypp9472 protein</fullName>
    </submittedName>
</protein>
<feature type="region of interest" description="Disordered" evidence="1">
    <location>
        <begin position="1"/>
        <end position="21"/>
    </location>
</feature>
<dbReference type="Proteomes" id="UP000838412">
    <property type="component" value="Unassembled WGS sequence"/>
</dbReference>
<sequence length="186" mass="21219">MGHGAREGQWNPGKGQDITDPWTRDHDILAEWIKDHGTGILVQWILDNGHGILEVWTSDLATPHRWIKHNSRGFQVQQIKVLVPWSRGSGHGTLVQWIRDQDQGSLDQWIKARGHDTQAHRVQGEELPIQGKGRIADGVDSLGREIIVGPKIRMIKRRIRSQTSLKRSKSQLLRRNQNLHLACQRG</sequence>